<gene>
    <name evidence="1" type="ORF">BECKFW1821B_GA0114236_101912</name>
</gene>
<sequence length="154" mass="16667">MKFNGLFAAHPTENGIFTIFNAAIPIGNTAKRIGIVALPIGPRPLDFARGPILLFFRSPSEVEPVGWAKAPSAVPIIGANGAGKSNFLSLFPLMANLVGQRLQLFVQQGGSDALLHFGRKRTERIHRHASYAWPPFCSSPSNCCRPPSSSMNRN</sequence>
<dbReference type="EMBL" id="CAADFD010000019">
    <property type="protein sequence ID" value="VFJ54508.1"/>
    <property type="molecule type" value="Genomic_DNA"/>
</dbReference>
<evidence type="ECO:0000313" key="1">
    <source>
        <dbReference type="EMBL" id="VFJ54508.1"/>
    </source>
</evidence>
<proteinExistence type="predicted"/>
<name>A0A450SLP1_9GAMM</name>
<organism evidence="1">
    <name type="scientific">Candidatus Kentrum sp. FW</name>
    <dbReference type="NCBI Taxonomy" id="2126338"/>
    <lineage>
        <taxon>Bacteria</taxon>
        <taxon>Pseudomonadati</taxon>
        <taxon>Pseudomonadota</taxon>
        <taxon>Gammaproteobacteria</taxon>
        <taxon>Candidatus Kentrum</taxon>
    </lineage>
</organism>
<dbReference type="AlphaFoldDB" id="A0A450SLP1"/>
<accession>A0A450SLP1</accession>
<protein>
    <submittedName>
        <fullName evidence="1">Uncharacterized protein</fullName>
    </submittedName>
</protein>
<reference evidence="1" key="1">
    <citation type="submission" date="2019-02" db="EMBL/GenBank/DDBJ databases">
        <authorList>
            <person name="Gruber-Vodicka R. H."/>
            <person name="Seah K. B. B."/>
        </authorList>
    </citation>
    <scope>NUCLEOTIDE SEQUENCE</scope>
    <source>
        <strain evidence="1">BECK_BZ106</strain>
    </source>
</reference>